<dbReference type="EMBL" id="JBHSWE010000001">
    <property type="protein sequence ID" value="MFC6672529.1"/>
    <property type="molecule type" value="Genomic_DNA"/>
</dbReference>
<evidence type="ECO:0000313" key="2">
    <source>
        <dbReference type="Proteomes" id="UP001596422"/>
    </source>
</evidence>
<protein>
    <submittedName>
        <fullName evidence="1">Uncharacterized protein</fullName>
    </submittedName>
</protein>
<organism evidence="1 2">
    <name type="scientific">Marinobacterium aestuariivivens</name>
    <dbReference type="NCBI Taxonomy" id="1698799"/>
    <lineage>
        <taxon>Bacteria</taxon>
        <taxon>Pseudomonadati</taxon>
        <taxon>Pseudomonadota</taxon>
        <taxon>Gammaproteobacteria</taxon>
        <taxon>Oceanospirillales</taxon>
        <taxon>Oceanospirillaceae</taxon>
        <taxon>Marinobacterium</taxon>
    </lineage>
</organism>
<dbReference type="Proteomes" id="UP001596422">
    <property type="component" value="Unassembled WGS sequence"/>
</dbReference>
<gene>
    <name evidence="1" type="ORF">ACFQDL_22495</name>
</gene>
<accession>A0ABW2A504</accession>
<keyword evidence="2" id="KW-1185">Reference proteome</keyword>
<evidence type="ECO:0000313" key="1">
    <source>
        <dbReference type="EMBL" id="MFC6672529.1"/>
    </source>
</evidence>
<proteinExistence type="predicted"/>
<reference evidence="2" key="1">
    <citation type="journal article" date="2019" name="Int. J. Syst. Evol. Microbiol.">
        <title>The Global Catalogue of Microorganisms (GCM) 10K type strain sequencing project: providing services to taxonomists for standard genome sequencing and annotation.</title>
        <authorList>
            <consortium name="The Broad Institute Genomics Platform"/>
            <consortium name="The Broad Institute Genome Sequencing Center for Infectious Disease"/>
            <person name="Wu L."/>
            <person name="Ma J."/>
        </authorList>
    </citation>
    <scope>NUCLEOTIDE SEQUENCE [LARGE SCALE GENOMIC DNA]</scope>
    <source>
        <strain evidence="2">NBRC 111756</strain>
    </source>
</reference>
<sequence>MSLLPGDTTPGNIEALAIDADTGLLVAKMMATHYMSHEEKEIFVLFTDLAERFERLKDDAYKTLEIYRQQAQGEQP</sequence>
<name>A0ABW2A504_9GAMM</name>
<comment type="caution">
    <text evidence="1">The sequence shown here is derived from an EMBL/GenBank/DDBJ whole genome shotgun (WGS) entry which is preliminary data.</text>
</comment>
<dbReference type="RefSeq" id="WP_379910967.1">
    <property type="nucleotide sequence ID" value="NZ_JBHSWE010000001.1"/>
</dbReference>